<feature type="binding site" evidence="7">
    <location>
        <begin position="201"/>
        <end position="203"/>
    </location>
    <ligand>
        <name>substrate</name>
    </ligand>
</feature>
<evidence type="ECO:0000256" key="8">
    <source>
        <dbReference type="PIRSR" id="PIRSR016262-3"/>
    </source>
</evidence>
<reference evidence="10" key="1">
    <citation type="submission" date="2022-12" db="EMBL/GenBank/DDBJ databases">
        <authorList>
            <person name="Brejova B."/>
        </authorList>
    </citation>
    <scope>NUCLEOTIDE SEQUENCE</scope>
</reference>
<comment type="pathway">
    <text evidence="1 5">Protein modification; protein lipoylation via endogenous pathway; protein N(6)-(lipoyl)lysine from octanoyl-[acyl-carrier-protein]: step 1/2.</text>
</comment>
<evidence type="ECO:0000313" key="10">
    <source>
        <dbReference type="EMBL" id="CAI5757592.1"/>
    </source>
</evidence>
<feature type="binding site" evidence="7">
    <location>
        <begin position="188"/>
        <end position="190"/>
    </location>
    <ligand>
        <name>substrate</name>
    </ligand>
</feature>
<evidence type="ECO:0000256" key="3">
    <source>
        <dbReference type="ARBA" id="ARBA00022679"/>
    </source>
</evidence>
<dbReference type="PANTHER" id="PTHR10993:SF7">
    <property type="entry name" value="LIPOYLTRANSFERASE 2, MITOCHONDRIAL-RELATED"/>
    <property type="match status" value="1"/>
</dbReference>
<dbReference type="PROSITE" id="PS01313">
    <property type="entry name" value="LIPB"/>
    <property type="match status" value="1"/>
</dbReference>
<proteinExistence type="inferred from homology"/>
<comment type="similarity">
    <text evidence="2 5">Belongs to the LipB family.</text>
</comment>
<evidence type="ECO:0000256" key="2">
    <source>
        <dbReference type="ARBA" id="ARBA00007907"/>
    </source>
</evidence>
<dbReference type="EC" id="2.3.1.181" evidence="5"/>
<evidence type="ECO:0000256" key="7">
    <source>
        <dbReference type="PIRSR" id="PIRSR016262-2"/>
    </source>
</evidence>
<evidence type="ECO:0000256" key="4">
    <source>
        <dbReference type="ARBA" id="ARBA00023315"/>
    </source>
</evidence>
<gene>
    <name evidence="10" type="ORF">CANVERA_P2106</name>
</gene>
<dbReference type="OrthoDB" id="19908at2759"/>
<evidence type="ECO:0000256" key="5">
    <source>
        <dbReference type="PIRNR" id="PIRNR016262"/>
    </source>
</evidence>
<name>A0A9W4TVD8_9ASCO</name>
<keyword evidence="4 5" id="KW-0012">Acyltransferase</keyword>
<sequence>MVSYQTIKQNYNKTLQHFNYKGISSFQNGLNVQQQYMIENLAYKSLQSKFKSLSKKYPGQYINETELNSLELLKPSPKILTFEFDNVYAGGLKSKIELNDTEISKYKKFGGEYFQLNRGGQVTWHGQGQLTSYLLIDIKSFKNLTAKCFVSNVLLNSIIEVLKKYDIKATTDDENPGVWIDNDTKIASVGIRVRHGITEFGIALNINPNLKYSNQFEMCGLKDKSATSIYEINGKNPSVEEVGDLFTKEVAKALNIENIQKIDLEN</sequence>
<dbReference type="InterPro" id="IPR020605">
    <property type="entry name" value="Octanoyltransferase_CS"/>
</dbReference>
<dbReference type="InterPro" id="IPR045864">
    <property type="entry name" value="aa-tRNA-synth_II/BPL/LPL"/>
</dbReference>
<dbReference type="PIRSF" id="PIRSF016262">
    <property type="entry name" value="LPLase"/>
    <property type="match status" value="1"/>
</dbReference>
<accession>A0A9W4TVD8</accession>
<dbReference type="AlphaFoldDB" id="A0A9W4TVD8"/>
<dbReference type="Gene3D" id="3.30.930.10">
    <property type="entry name" value="Bira Bifunctional Protein, Domain 2"/>
    <property type="match status" value="1"/>
</dbReference>
<feature type="domain" description="BPL/LPL catalytic" evidence="9">
    <location>
        <begin position="73"/>
        <end position="258"/>
    </location>
</feature>
<comment type="function">
    <text evidence="5">Catalyzes the transfer of endogenously produced octanoic acid from octanoyl-acyl-carrier-protein onto the lipoyl domains of lipoate-dependent enzymes. Lipoyl-ACP can also act as a substrate although octanoyl-ACP is likely to be the physiological substrate.</text>
</comment>
<dbReference type="NCBIfam" id="TIGR00214">
    <property type="entry name" value="lipB"/>
    <property type="match status" value="1"/>
</dbReference>
<keyword evidence="3 5" id="KW-0808">Transferase</keyword>
<dbReference type="GO" id="GO:0033819">
    <property type="term" value="F:lipoyl(octanoyl) transferase activity"/>
    <property type="evidence" value="ECO:0007669"/>
    <property type="project" value="UniProtKB-EC"/>
</dbReference>
<organism evidence="10 11">
    <name type="scientific">Candida verbasci</name>
    <dbReference type="NCBI Taxonomy" id="1227364"/>
    <lineage>
        <taxon>Eukaryota</taxon>
        <taxon>Fungi</taxon>
        <taxon>Dikarya</taxon>
        <taxon>Ascomycota</taxon>
        <taxon>Saccharomycotina</taxon>
        <taxon>Pichiomycetes</taxon>
        <taxon>Debaryomycetaceae</taxon>
        <taxon>Candida/Lodderomyces clade</taxon>
        <taxon>Candida</taxon>
    </lineage>
</organism>
<evidence type="ECO:0000256" key="1">
    <source>
        <dbReference type="ARBA" id="ARBA00004821"/>
    </source>
</evidence>
<evidence type="ECO:0000256" key="6">
    <source>
        <dbReference type="PIRSR" id="PIRSR016262-1"/>
    </source>
</evidence>
<feature type="binding site" evidence="7">
    <location>
        <begin position="118"/>
        <end position="125"/>
    </location>
    <ligand>
        <name>substrate</name>
    </ligand>
</feature>
<dbReference type="PANTHER" id="PTHR10993">
    <property type="entry name" value="OCTANOYLTRANSFERASE"/>
    <property type="match status" value="1"/>
</dbReference>
<dbReference type="Proteomes" id="UP001152885">
    <property type="component" value="Unassembled WGS sequence"/>
</dbReference>
<dbReference type="GO" id="GO:0009249">
    <property type="term" value="P:protein lipoylation"/>
    <property type="evidence" value="ECO:0007669"/>
    <property type="project" value="InterPro"/>
</dbReference>
<keyword evidence="11" id="KW-1185">Reference proteome</keyword>
<dbReference type="InterPro" id="IPR004143">
    <property type="entry name" value="BPL_LPL_catalytic"/>
</dbReference>
<dbReference type="PROSITE" id="PS51733">
    <property type="entry name" value="BPL_LPL_CATALYTIC"/>
    <property type="match status" value="1"/>
</dbReference>
<evidence type="ECO:0000259" key="9">
    <source>
        <dbReference type="PROSITE" id="PS51733"/>
    </source>
</evidence>
<dbReference type="InterPro" id="IPR000544">
    <property type="entry name" value="Octanoyltransferase"/>
</dbReference>
<feature type="active site" description="Acyl-thioester intermediate" evidence="6">
    <location>
        <position position="219"/>
    </location>
</feature>
<dbReference type="SUPFAM" id="SSF55681">
    <property type="entry name" value="Class II aaRS and biotin synthetases"/>
    <property type="match status" value="1"/>
</dbReference>
<evidence type="ECO:0000313" key="11">
    <source>
        <dbReference type="Proteomes" id="UP001152885"/>
    </source>
</evidence>
<dbReference type="Pfam" id="PF21948">
    <property type="entry name" value="LplA-B_cat"/>
    <property type="match status" value="1"/>
</dbReference>
<comment type="catalytic activity">
    <reaction evidence="5">
        <text>octanoyl-[ACP] + L-lysyl-[protein] = N(6)-octanoyl-L-lysyl-[protein] + holo-[ACP] + H(+)</text>
        <dbReference type="Rhea" id="RHEA:17665"/>
        <dbReference type="Rhea" id="RHEA-COMP:9636"/>
        <dbReference type="Rhea" id="RHEA-COMP:9685"/>
        <dbReference type="Rhea" id="RHEA-COMP:9752"/>
        <dbReference type="Rhea" id="RHEA-COMP:9928"/>
        <dbReference type="ChEBI" id="CHEBI:15378"/>
        <dbReference type="ChEBI" id="CHEBI:29969"/>
        <dbReference type="ChEBI" id="CHEBI:64479"/>
        <dbReference type="ChEBI" id="CHEBI:78463"/>
        <dbReference type="ChEBI" id="CHEBI:78809"/>
        <dbReference type="EC" id="2.3.1.181"/>
    </reaction>
</comment>
<comment type="caution">
    <text evidence="10">The sequence shown here is derived from an EMBL/GenBank/DDBJ whole genome shotgun (WGS) entry which is preliminary data.</text>
</comment>
<dbReference type="EMBL" id="CANTUO010000002">
    <property type="protein sequence ID" value="CAI5757592.1"/>
    <property type="molecule type" value="Genomic_DNA"/>
</dbReference>
<protein>
    <recommendedName>
        <fullName evidence="5">Octanoyltransferase</fullName>
        <ecNumber evidence="5">2.3.1.181</ecNumber>
    </recommendedName>
</protein>
<feature type="site" description="Lowers pKa of active site Cys" evidence="8">
    <location>
        <position position="185"/>
    </location>
</feature>